<feature type="domain" description="R3H" evidence="1">
    <location>
        <begin position="90"/>
        <end position="155"/>
    </location>
</feature>
<proteinExistence type="predicted"/>
<dbReference type="GO" id="GO:0003723">
    <property type="term" value="F:RNA binding"/>
    <property type="evidence" value="ECO:0007669"/>
    <property type="project" value="InterPro"/>
</dbReference>
<dbReference type="Pfam" id="PF01424">
    <property type="entry name" value="R3H"/>
    <property type="match status" value="1"/>
</dbReference>
<dbReference type="EMBL" id="MNZO01000038">
    <property type="protein sequence ID" value="OIP86863.1"/>
    <property type="molecule type" value="Genomic_DNA"/>
</dbReference>
<name>A0A1J5I195_9BACT</name>
<dbReference type="PROSITE" id="PS51061">
    <property type="entry name" value="R3H"/>
    <property type="match status" value="1"/>
</dbReference>
<dbReference type="SMART" id="SM00393">
    <property type="entry name" value="R3H"/>
    <property type="match status" value="1"/>
</dbReference>
<dbReference type="SUPFAM" id="SSF82708">
    <property type="entry name" value="R3H domain"/>
    <property type="match status" value="1"/>
</dbReference>
<comment type="caution">
    <text evidence="2">The sequence shown here is derived from an EMBL/GenBank/DDBJ whole genome shotgun (WGS) entry which is preliminary data.</text>
</comment>
<organism evidence="2 3">
    <name type="scientific">Candidatus Shapirobacteria bacterium CG2_30_35_20</name>
    <dbReference type="NCBI Taxonomy" id="1805376"/>
    <lineage>
        <taxon>Bacteria</taxon>
        <taxon>Candidatus Shapironibacteriota</taxon>
    </lineage>
</organism>
<dbReference type="InterPro" id="IPR001374">
    <property type="entry name" value="R3H_dom"/>
</dbReference>
<sequence>MDNKDRNKIILELTCELLEKLNHEVENAFVEDVEGEENQVLVSLTVVRPGALIGLRGRNLAAIQLVLSLMVKVKFGEWVRVLLDINNYREEQKTRLQEMARDLAKRVMETGKSAEMMAMSSYERRLCHMAIQEIEGITSESEGEGEMRHLVIKKV</sequence>
<protein>
    <recommendedName>
        <fullName evidence="1">R3H domain-containing protein</fullName>
    </recommendedName>
</protein>
<accession>A0A1J5I195</accession>
<dbReference type="Proteomes" id="UP000182344">
    <property type="component" value="Unassembled WGS sequence"/>
</dbReference>
<dbReference type="PANTHER" id="PTHR35800">
    <property type="entry name" value="PROTEIN JAG"/>
    <property type="match status" value="1"/>
</dbReference>
<gene>
    <name evidence="2" type="ORF">AUK05_02655</name>
</gene>
<dbReference type="AlphaFoldDB" id="A0A1J5I195"/>
<evidence type="ECO:0000259" key="1">
    <source>
        <dbReference type="PROSITE" id="PS51061"/>
    </source>
</evidence>
<dbReference type="Gene3D" id="3.30.1370.50">
    <property type="entry name" value="R3H-like domain"/>
    <property type="match status" value="1"/>
</dbReference>
<dbReference type="InterPro" id="IPR039247">
    <property type="entry name" value="KhpB"/>
</dbReference>
<evidence type="ECO:0000313" key="2">
    <source>
        <dbReference type="EMBL" id="OIP86863.1"/>
    </source>
</evidence>
<dbReference type="STRING" id="1805376.AUK05_02655"/>
<dbReference type="InterPro" id="IPR034079">
    <property type="entry name" value="R3H_KhpB"/>
</dbReference>
<dbReference type="Gene3D" id="3.30.300.20">
    <property type="match status" value="1"/>
</dbReference>
<dbReference type="PANTHER" id="PTHR35800:SF1">
    <property type="entry name" value="RNA-BINDING PROTEIN KHPB"/>
    <property type="match status" value="1"/>
</dbReference>
<dbReference type="InterPro" id="IPR015946">
    <property type="entry name" value="KH_dom-like_a/b"/>
</dbReference>
<dbReference type="CDD" id="cd02644">
    <property type="entry name" value="R3H_jag"/>
    <property type="match status" value="1"/>
</dbReference>
<dbReference type="InterPro" id="IPR036867">
    <property type="entry name" value="R3H_dom_sf"/>
</dbReference>
<evidence type="ECO:0000313" key="3">
    <source>
        <dbReference type="Proteomes" id="UP000182344"/>
    </source>
</evidence>
<reference evidence="2 3" key="1">
    <citation type="journal article" date="2016" name="Environ. Microbiol.">
        <title>Genomic resolution of a cold subsurface aquifer community provides metabolic insights for novel microbes adapted to high CO concentrations.</title>
        <authorList>
            <person name="Probst A.J."/>
            <person name="Castelle C.J."/>
            <person name="Singh A."/>
            <person name="Brown C.T."/>
            <person name="Anantharaman K."/>
            <person name="Sharon I."/>
            <person name="Hug L.A."/>
            <person name="Burstein D."/>
            <person name="Emerson J.B."/>
            <person name="Thomas B.C."/>
            <person name="Banfield J.F."/>
        </authorList>
    </citation>
    <scope>NUCLEOTIDE SEQUENCE [LARGE SCALE GENOMIC DNA]</scope>
    <source>
        <strain evidence="2">CG2_30_35_20</strain>
    </source>
</reference>